<accession>A0AAV2DNQ2</accession>
<reference evidence="2 3" key="1">
    <citation type="submission" date="2024-04" db="EMBL/GenBank/DDBJ databases">
        <authorList>
            <person name="Fracassetti M."/>
        </authorList>
    </citation>
    <scope>NUCLEOTIDE SEQUENCE [LARGE SCALE GENOMIC DNA]</scope>
</reference>
<evidence type="ECO:0000256" key="1">
    <source>
        <dbReference type="SAM" id="MobiDB-lite"/>
    </source>
</evidence>
<keyword evidence="3" id="KW-1185">Reference proteome</keyword>
<evidence type="ECO:0000313" key="3">
    <source>
        <dbReference type="Proteomes" id="UP001497516"/>
    </source>
</evidence>
<dbReference type="AlphaFoldDB" id="A0AAV2DNQ2"/>
<name>A0AAV2DNQ2_9ROSI</name>
<feature type="compositionally biased region" description="Basic and acidic residues" evidence="1">
    <location>
        <begin position="92"/>
        <end position="103"/>
    </location>
</feature>
<feature type="compositionally biased region" description="Pro residues" evidence="1">
    <location>
        <begin position="9"/>
        <end position="27"/>
    </location>
</feature>
<feature type="region of interest" description="Disordered" evidence="1">
    <location>
        <begin position="1"/>
        <end position="41"/>
    </location>
</feature>
<feature type="region of interest" description="Disordered" evidence="1">
    <location>
        <begin position="75"/>
        <end position="103"/>
    </location>
</feature>
<gene>
    <name evidence="2" type="ORF">LTRI10_LOCUS17115</name>
</gene>
<feature type="compositionally biased region" description="Polar residues" evidence="1">
    <location>
        <begin position="75"/>
        <end position="91"/>
    </location>
</feature>
<dbReference type="EMBL" id="OZ034816">
    <property type="protein sequence ID" value="CAL1375311.1"/>
    <property type="molecule type" value="Genomic_DNA"/>
</dbReference>
<proteinExistence type="predicted"/>
<organism evidence="2 3">
    <name type="scientific">Linum trigynum</name>
    <dbReference type="NCBI Taxonomy" id="586398"/>
    <lineage>
        <taxon>Eukaryota</taxon>
        <taxon>Viridiplantae</taxon>
        <taxon>Streptophyta</taxon>
        <taxon>Embryophyta</taxon>
        <taxon>Tracheophyta</taxon>
        <taxon>Spermatophyta</taxon>
        <taxon>Magnoliopsida</taxon>
        <taxon>eudicotyledons</taxon>
        <taxon>Gunneridae</taxon>
        <taxon>Pentapetalae</taxon>
        <taxon>rosids</taxon>
        <taxon>fabids</taxon>
        <taxon>Malpighiales</taxon>
        <taxon>Linaceae</taxon>
        <taxon>Linum</taxon>
    </lineage>
</organism>
<dbReference type="Proteomes" id="UP001497516">
    <property type="component" value="Chromosome 3"/>
</dbReference>
<evidence type="ECO:0000313" key="2">
    <source>
        <dbReference type="EMBL" id="CAL1375311.1"/>
    </source>
</evidence>
<protein>
    <submittedName>
        <fullName evidence="2">Uncharacterized protein</fullName>
    </submittedName>
</protein>
<sequence length="103" mass="11002">MLSTLTDGGPPPISSQPPSDRPPPPHQPAQVSSPMQCNSPLNQAQSMNFKAALAEAATTTQPTAVQWTFVAPMTWNLSPSKGNQLSRSLQLSRKDSANHGREP</sequence>